<keyword evidence="5" id="KW-0786">Thiamine pyrophosphate</keyword>
<protein>
    <recommendedName>
        <fullName evidence="2">dihydrolipoyllysine-residue succinyltransferase</fullName>
        <ecNumber evidence="2">2.3.1.61</ecNumber>
    </recommendedName>
</protein>
<proteinExistence type="predicted"/>
<dbReference type="Gene3D" id="3.40.50.920">
    <property type="match status" value="1"/>
</dbReference>
<dbReference type="PANTHER" id="PTHR43257">
    <property type="entry name" value="PYRUVATE DEHYDROGENASE E1 COMPONENT BETA SUBUNIT"/>
    <property type="match status" value="1"/>
</dbReference>
<evidence type="ECO:0000313" key="9">
    <source>
        <dbReference type="Proteomes" id="UP001597492"/>
    </source>
</evidence>
<dbReference type="EMBL" id="JBHUNE010000003">
    <property type="protein sequence ID" value="MFD2757388.1"/>
    <property type="molecule type" value="Genomic_DNA"/>
</dbReference>
<name>A0ABW5UUQ4_9MICO</name>
<dbReference type="InterPro" id="IPR033248">
    <property type="entry name" value="Transketolase_C"/>
</dbReference>
<comment type="catalytic activity">
    <reaction evidence="6">
        <text>N(6)-[(R)-lipoyl]-L-lysyl-[protein] + 2-oxoglutarate + H(+) = N(6)-[(R)-S(8)-succinyldihydrolipoyl]-L-lysyl-[protein] + CO2</text>
        <dbReference type="Rhea" id="RHEA:12188"/>
        <dbReference type="Rhea" id="RHEA-COMP:10474"/>
        <dbReference type="Rhea" id="RHEA-COMP:20092"/>
        <dbReference type="ChEBI" id="CHEBI:15378"/>
        <dbReference type="ChEBI" id="CHEBI:16526"/>
        <dbReference type="ChEBI" id="CHEBI:16810"/>
        <dbReference type="ChEBI" id="CHEBI:83099"/>
        <dbReference type="ChEBI" id="CHEBI:83120"/>
        <dbReference type="EC" id="1.2.4.2"/>
    </reaction>
</comment>
<dbReference type="Pfam" id="PF02780">
    <property type="entry name" value="Transketolase_C"/>
    <property type="match status" value="1"/>
</dbReference>
<dbReference type="InterPro" id="IPR001017">
    <property type="entry name" value="DH_E1"/>
</dbReference>
<reference evidence="9" key="1">
    <citation type="journal article" date="2019" name="Int. J. Syst. Evol. Microbiol.">
        <title>The Global Catalogue of Microorganisms (GCM) 10K type strain sequencing project: providing services to taxonomists for standard genome sequencing and annotation.</title>
        <authorList>
            <consortium name="The Broad Institute Genomics Platform"/>
            <consortium name="The Broad Institute Genome Sequencing Center for Infectious Disease"/>
            <person name="Wu L."/>
            <person name="Ma J."/>
        </authorList>
    </citation>
    <scope>NUCLEOTIDE SEQUENCE [LARGE SCALE GENOMIC DNA]</scope>
    <source>
        <strain evidence="9">TISTR 1514</strain>
    </source>
</reference>
<keyword evidence="9" id="KW-1185">Reference proteome</keyword>
<organism evidence="8 9">
    <name type="scientific">Gulosibacter faecalis</name>
    <dbReference type="NCBI Taxonomy" id="272240"/>
    <lineage>
        <taxon>Bacteria</taxon>
        <taxon>Bacillati</taxon>
        <taxon>Actinomycetota</taxon>
        <taxon>Actinomycetes</taxon>
        <taxon>Micrococcales</taxon>
        <taxon>Microbacteriaceae</taxon>
        <taxon>Gulosibacter</taxon>
    </lineage>
</organism>
<dbReference type="EC" id="2.3.1.61" evidence="2"/>
<dbReference type="SUPFAM" id="SSF52518">
    <property type="entry name" value="Thiamin diphosphate-binding fold (THDP-binding)"/>
    <property type="match status" value="2"/>
</dbReference>
<evidence type="ECO:0000259" key="7">
    <source>
        <dbReference type="SMART" id="SM00861"/>
    </source>
</evidence>
<comment type="cofactor">
    <cofactor evidence="1">
        <name>thiamine diphosphate</name>
        <dbReference type="ChEBI" id="CHEBI:58937"/>
    </cofactor>
</comment>
<feature type="domain" description="Transketolase-like pyrimidine-binding" evidence="7">
    <location>
        <begin position="401"/>
        <end position="578"/>
    </location>
</feature>
<evidence type="ECO:0000256" key="3">
    <source>
        <dbReference type="ARBA" id="ARBA00022532"/>
    </source>
</evidence>
<accession>A0ABW5UUQ4</accession>
<evidence type="ECO:0000256" key="2">
    <source>
        <dbReference type="ARBA" id="ARBA00012945"/>
    </source>
</evidence>
<evidence type="ECO:0000256" key="5">
    <source>
        <dbReference type="ARBA" id="ARBA00023052"/>
    </source>
</evidence>
<dbReference type="CDD" id="cd02000">
    <property type="entry name" value="TPP_E1_PDC_ADC_BCADC"/>
    <property type="match status" value="1"/>
</dbReference>
<dbReference type="SMART" id="SM00861">
    <property type="entry name" value="Transket_pyr"/>
    <property type="match status" value="1"/>
</dbReference>
<dbReference type="SUPFAM" id="SSF52922">
    <property type="entry name" value="TK C-terminal domain-like"/>
    <property type="match status" value="1"/>
</dbReference>
<dbReference type="RefSeq" id="WP_019617934.1">
    <property type="nucleotide sequence ID" value="NZ_JBHUNE010000003.1"/>
</dbReference>
<keyword evidence="3" id="KW-0816">Tricarboxylic acid cycle</keyword>
<keyword evidence="4" id="KW-0560">Oxidoreductase</keyword>
<sequence>MPNREPLSTGVEWVELRTTDDDWAAADPALLATMLGQLHLVRAFEEAVLELAAEGLVHGPAHSSIGQEGGAVGSALGLTSADAVSGSHRGHHQFLAKVIGHVCPDGLDLANLVTPELQAVLQRSLAEILGLAQGFSGGRGGSMHLQWLEAGALGTNAIVGGGAPMAAGAAWARKLAGTRDVTVNYFGDGSSQIGSVLESMNLAAAWKLPVAFFIENNLYAVSTHASEVTADTRFSVRGQGFGIPGWRVDGMDPLAVHLAMTEATERMRSGEGPAVVEAEVYRFFHQNGPFPGSAFGYRTKDEEQEWRRRDPLERVATEMRKLGQLDDDAAKAVRDQAVSAMREIVAELVEQHPDDADRRRIRPELWPDPANVDAGLRGDASELEGLDHTEPAADSCEWRDVKFVDSIAETLGRRMEQDDRIVVLGEDVQHLGGGTNGATKGLVERFGPERVVGTPISENGFFGAATGLATDGRYRPVVEFMYADFMWVAADQVFNQAGKIRHMFGDNNTVPLVLRTKVAMGSGYGQQHLMDPAGIFATQPGWRIVAASNAVDYAGLMNAALALEDPVLVIEHVDLYGRKERVPAGNLDHVIAPGDGAAVVRREGSDVTVLSYLSMVHHAAEAIEQTGVDAELIDLRWLDRASLDWATLGESIKKTNNVLIVEQGARGAGYGAWLADEIQRRYFDYLDQPVERVTGSHASPAISKVLERASIAKTEEVVDALERVRDAWGGTK</sequence>
<evidence type="ECO:0000256" key="6">
    <source>
        <dbReference type="ARBA" id="ARBA00051911"/>
    </source>
</evidence>
<evidence type="ECO:0000256" key="4">
    <source>
        <dbReference type="ARBA" id="ARBA00023002"/>
    </source>
</evidence>
<evidence type="ECO:0000256" key="1">
    <source>
        <dbReference type="ARBA" id="ARBA00001964"/>
    </source>
</evidence>
<dbReference type="InterPro" id="IPR009014">
    <property type="entry name" value="Transketo_C/PFOR_II"/>
</dbReference>
<dbReference type="PANTHER" id="PTHR43257:SF2">
    <property type="entry name" value="PYRUVATE DEHYDROGENASE E1 COMPONENT SUBUNIT BETA"/>
    <property type="match status" value="1"/>
</dbReference>
<dbReference type="CDD" id="cd07036">
    <property type="entry name" value="TPP_PYR_E1-PDHc-beta_like"/>
    <property type="match status" value="1"/>
</dbReference>
<gene>
    <name evidence="8" type="ORF">ACFSW7_03225</name>
</gene>
<comment type="caution">
    <text evidence="8">The sequence shown here is derived from an EMBL/GenBank/DDBJ whole genome shotgun (WGS) entry which is preliminary data.</text>
</comment>
<dbReference type="Proteomes" id="UP001597492">
    <property type="component" value="Unassembled WGS sequence"/>
</dbReference>
<evidence type="ECO:0000313" key="8">
    <source>
        <dbReference type="EMBL" id="MFD2757388.1"/>
    </source>
</evidence>
<dbReference type="Gene3D" id="3.40.50.970">
    <property type="match status" value="2"/>
</dbReference>
<dbReference type="Pfam" id="PF00676">
    <property type="entry name" value="E1_dh"/>
    <property type="match status" value="1"/>
</dbReference>
<dbReference type="InterPro" id="IPR005475">
    <property type="entry name" value="Transketolase-like_Pyr-bd"/>
</dbReference>
<dbReference type="Pfam" id="PF02779">
    <property type="entry name" value="Transket_pyr"/>
    <property type="match status" value="1"/>
</dbReference>
<dbReference type="InterPro" id="IPR029061">
    <property type="entry name" value="THDP-binding"/>
</dbReference>